<proteinExistence type="predicted"/>
<feature type="compositionally biased region" description="Low complexity" evidence="5">
    <location>
        <begin position="147"/>
        <end position="166"/>
    </location>
</feature>
<dbReference type="InterPro" id="IPR001841">
    <property type="entry name" value="Znf_RING"/>
</dbReference>
<dbReference type="EMBL" id="BPQB01000004">
    <property type="protein sequence ID" value="GJE86459.1"/>
    <property type="molecule type" value="Genomic_DNA"/>
</dbReference>
<dbReference type="GO" id="GO:0008270">
    <property type="term" value="F:zinc ion binding"/>
    <property type="evidence" value="ECO:0007669"/>
    <property type="project" value="UniProtKB-KW"/>
</dbReference>
<reference evidence="7 8" key="1">
    <citation type="submission" date="2021-08" db="EMBL/GenBank/DDBJ databases">
        <title>Draft Genome Sequence of Phanerochaete sordida strain YK-624.</title>
        <authorList>
            <person name="Mori T."/>
            <person name="Dohra H."/>
            <person name="Suzuki T."/>
            <person name="Kawagishi H."/>
            <person name="Hirai H."/>
        </authorList>
    </citation>
    <scope>NUCLEOTIDE SEQUENCE [LARGE SCALE GENOMIC DNA]</scope>
    <source>
        <strain evidence="7 8">YK-624</strain>
    </source>
</reference>
<dbReference type="Pfam" id="PF13923">
    <property type="entry name" value="zf-C3HC4_2"/>
    <property type="match status" value="1"/>
</dbReference>
<dbReference type="SUPFAM" id="SSF57850">
    <property type="entry name" value="RING/U-box"/>
    <property type="match status" value="1"/>
</dbReference>
<dbReference type="InterPro" id="IPR013083">
    <property type="entry name" value="Znf_RING/FYVE/PHD"/>
</dbReference>
<dbReference type="OrthoDB" id="6333297at2759"/>
<protein>
    <submittedName>
        <fullName evidence="7">Ring finger domain-containing protein</fullName>
    </submittedName>
</protein>
<organism evidence="7 8">
    <name type="scientific">Phanerochaete sordida</name>
    <dbReference type="NCBI Taxonomy" id="48140"/>
    <lineage>
        <taxon>Eukaryota</taxon>
        <taxon>Fungi</taxon>
        <taxon>Dikarya</taxon>
        <taxon>Basidiomycota</taxon>
        <taxon>Agaricomycotina</taxon>
        <taxon>Agaricomycetes</taxon>
        <taxon>Polyporales</taxon>
        <taxon>Phanerochaetaceae</taxon>
        <taxon>Phanerochaete</taxon>
    </lineage>
</organism>
<dbReference type="PROSITE" id="PS50089">
    <property type="entry name" value="ZF_RING_2"/>
    <property type="match status" value="1"/>
</dbReference>
<feature type="region of interest" description="Disordered" evidence="5">
    <location>
        <begin position="117"/>
        <end position="177"/>
    </location>
</feature>
<name>A0A9P3G229_9APHY</name>
<accession>A0A9P3G229</accession>
<dbReference type="PANTHER" id="PTHR23041">
    <property type="entry name" value="RING FINGER DOMAIN-CONTAINING"/>
    <property type="match status" value="1"/>
</dbReference>
<dbReference type="SMART" id="SM00184">
    <property type="entry name" value="RING"/>
    <property type="match status" value="1"/>
</dbReference>
<feature type="domain" description="RING-type" evidence="6">
    <location>
        <begin position="312"/>
        <end position="350"/>
    </location>
</feature>
<keyword evidence="3" id="KW-0862">Zinc</keyword>
<feature type="region of interest" description="Disordered" evidence="5">
    <location>
        <begin position="40"/>
        <end position="97"/>
    </location>
</feature>
<feature type="region of interest" description="Disordered" evidence="5">
    <location>
        <begin position="251"/>
        <end position="299"/>
    </location>
</feature>
<comment type="caution">
    <text evidence="7">The sequence shown here is derived from an EMBL/GenBank/DDBJ whole genome shotgun (WGS) entry which is preliminary data.</text>
</comment>
<feature type="compositionally biased region" description="Basic and acidic residues" evidence="5">
    <location>
        <begin position="251"/>
        <end position="267"/>
    </location>
</feature>
<keyword evidence="1" id="KW-0479">Metal-binding</keyword>
<evidence type="ECO:0000313" key="7">
    <source>
        <dbReference type="EMBL" id="GJE86459.1"/>
    </source>
</evidence>
<dbReference type="PROSITE" id="PS00518">
    <property type="entry name" value="ZF_RING_1"/>
    <property type="match status" value="1"/>
</dbReference>
<dbReference type="Proteomes" id="UP000703269">
    <property type="component" value="Unassembled WGS sequence"/>
</dbReference>
<evidence type="ECO:0000256" key="4">
    <source>
        <dbReference type="PROSITE-ProRule" id="PRU00175"/>
    </source>
</evidence>
<dbReference type="AlphaFoldDB" id="A0A9P3G229"/>
<dbReference type="PANTHER" id="PTHR23041:SF78">
    <property type="entry name" value="E3 UBIQUITIN-PROTEIN LIGASE RNF4"/>
    <property type="match status" value="1"/>
</dbReference>
<evidence type="ECO:0000256" key="3">
    <source>
        <dbReference type="ARBA" id="ARBA00022833"/>
    </source>
</evidence>
<dbReference type="InterPro" id="IPR017907">
    <property type="entry name" value="Znf_RING_CS"/>
</dbReference>
<gene>
    <name evidence="7" type="ORF">PsYK624_025390</name>
</gene>
<evidence type="ECO:0000256" key="1">
    <source>
        <dbReference type="ARBA" id="ARBA00022723"/>
    </source>
</evidence>
<evidence type="ECO:0000256" key="2">
    <source>
        <dbReference type="ARBA" id="ARBA00022771"/>
    </source>
</evidence>
<evidence type="ECO:0000256" key="5">
    <source>
        <dbReference type="SAM" id="MobiDB-lite"/>
    </source>
</evidence>
<keyword evidence="8" id="KW-1185">Reference proteome</keyword>
<keyword evidence="2 4" id="KW-0863">Zinc-finger</keyword>
<feature type="compositionally biased region" description="Polar residues" evidence="5">
    <location>
        <begin position="122"/>
        <end position="133"/>
    </location>
</feature>
<evidence type="ECO:0000313" key="8">
    <source>
        <dbReference type="Proteomes" id="UP000703269"/>
    </source>
</evidence>
<evidence type="ECO:0000259" key="6">
    <source>
        <dbReference type="PROSITE" id="PS50089"/>
    </source>
</evidence>
<feature type="compositionally biased region" description="Low complexity" evidence="5">
    <location>
        <begin position="282"/>
        <end position="299"/>
    </location>
</feature>
<dbReference type="InterPro" id="IPR047134">
    <property type="entry name" value="RNF4"/>
</dbReference>
<dbReference type="Gene3D" id="3.30.40.10">
    <property type="entry name" value="Zinc/RING finger domain, C3HC4 (zinc finger)"/>
    <property type="match status" value="1"/>
</dbReference>
<sequence length="359" mass="37044">MFTSSADMNAHYRRDHPSRVEACALCHIAAKRGHASCPLHGALEDSSPSESSVGGNDVREPELADASQVSDTAVAPNTAEANQSTADTHAVSGTDLPESAPLLLRPAEEIFPSWLDQDSALDPSSESSVSASTGDGGAPRSEDADTEAGATEAGAAPAVAHAPQAVPDDWERASASDVSDCASSWTEVSSVRSEDLAAVEVISAASDDGRRIDERDRAIAEDNGAGGASELEQMSQDVAADVGMAEKCGEECEAERRSRGAEGRDKGGAAPVLETPTDLENASAEQASGTQTASAASTPAQSSATGQMFLTCKACTKSPTSPIVTMCGHVFCHRCILNALTSTLSCPTCHRPIFVKLEL</sequence>